<reference evidence="3" key="1">
    <citation type="submission" date="2021-03" db="EMBL/GenBank/DDBJ databases">
        <authorList>
            <person name="Bekaert M."/>
        </authorList>
    </citation>
    <scope>NUCLEOTIDE SEQUENCE</scope>
</reference>
<comment type="caution">
    <text evidence="3">The sequence shown here is derived from an EMBL/GenBank/DDBJ whole genome shotgun (WGS) entry which is preliminary data.</text>
</comment>
<proteinExistence type="predicted"/>
<keyword evidence="4" id="KW-1185">Reference proteome</keyword>
<keyword evidence="2" id="KW-0472">Membrane</keyword>
<feature type="compositionally biased region" description="Basic and acidic residues" evidence="1">
    <location>
        <begin position="240"/>
        <end position="257"/>
    </location>
</feature>
<keyword evidence="2" id="KW-1133">Transmembrane helix</keyword>
<accession>A0A8S3UGF0</accession>
<dbReference type="AlphaFoldDB" id="A0A8S3UGF0"/>
<evidence type="ECO:0000313" key="3">
    <source>
        <dbReference type="EMBL" id="CAG2245121.1"/>
    </source>
</evidence>
<sequence>MHACIRQIRNSSLLITLLQSRLEKKHSCNESSDKEIDDAAKDWRRLSLDREGGKKQRRKKRITYINNNDTVEVSSELENELMAQFVSQDGGYQYSQNSATYDTSLSLSWNTLFVQAECCGVGSLIESSFTFTKWYSSGDRSGNRIPVQCCISQSDVFPYSLGQIAISCDDAVEKILKTYSIIFFVFMAITILAEMCCIIMTVFDVLRLKKLPLGLKAGDDKKEIIRENEKHMLEQSIGDEANKSENKKIQKDKPEKISQIKKSKSRGAFDLQKKESTIIQEKHEDKIELQPVKSMEIADKNKAAGENMQVDTLSGTKLNDDAEVETVADKDTTARDTTIEDATDTSN</sequence>
<organism evidence="3 4">
    <name type="scientific">Mytilus edulis</name>
    <name type="common">Blue mussel</name>
    <dbReference type="NCBI Taxonomy" id="6550"/>
    <lineage>
        <taxon>Eukaryota</taxon>
        <taxon>Metazoa</taxon>
        <taxon>Spiralia</taxon>
        <taxon>Lophotrochozoa</taxon>
        <taxon>Mollusca</taxon>
        <taxon>Bivalvia</taxon>
        <taxon>Autobranchia</taxon>
        <taxon>Pteriomorphia</taxon>
        <taxon>Mytilida</taxon>
        <taxon>Mytiloidea</taxon>
        <taxon>Mytilidae</taxon>
        <taxon>Mytilinae</taxon>
        <taxon>Mytilus</taxon>
    </lineage>
</organism>
<feature type="compositionally biased region" description="Basic and acidic residues" evidence="1">
    <location>
        <begin position="327"/>
        <end position="338"/>
    </location>
</feature>
<name>A0A8S3UGF0_MYTED</name>
<protein>
    <submittedName>
        <fullName evidence="3">Uncharacterized protein</fullName>
    </submittedName>
</protein>
<dbReference type="OrthoDB" id="6131345at2759"/>
<dbReference type="EMBL" id="CAJPWZ010002759">
    <property type="protein sequence ID" value="CAG2245121.1"/>
    <property type="molecule type" value="Genomic_DNA"/>
</dbReference>
<evidence type="ECO:0000256" key="2">
    <source>
        <dbReference type="SAM" id="Phobius"/>
    </source>
</evidence>
<evidence type="ECO:0000313" key="4">
    <source>
        <dbReference type="Proteomes" id="UP000683360"/>
    </source>
</evidence>
<feature type="region of interest" description="Disordered" evidence="1">
    <location>
        <begin position="235"/>
        <end position="257"/>
    </location>
</feature>
<feature type="region of interest" description="Disordered" evidence="1">
    <location>
        <begin position="299"/>
        <end position="347"/>
    </location>
</feature>
<dbReference type="Proteomes" id="UP000683360">
    <property type="component" value="Unassembled WGS sequence"/>
</dbReference>
<evidence type="ECO:0000256" key="1">
    <source>
        <dbReference type="SAM" id="MobiDB-lite"/>
    </source>
</evidence>
<keyword evidence="2" id="KW-0812">Transmembrane</keyword>
<feature type="transmembrane region" description="Helical" evidence="2">
    <location>
        <begin position="181"/>
        <end position="206"/>
    </location>
</feature>
<gene>
    <name evidence="3" type="ORF">MEDL_57135</name>
</gene>